<keyword evidence="3" id="KW-1185">Reference proteome</keyword>
<evidence type="ECO:0000259" key="1">
    <source>
        <dbReference type="PROSITE" id="PS50104"/>
    </source>
</evidence>
<reference evidence="2" key="1">
    <citation type="submission" date="2020-06" db="EMBL/GenBank/DDBJ databases">
        <title>Draft genome of Bugula neritina, a colonial animal packing powerful symbionts and potential medicines.</title>
        <authorList>
            <person name="Rayko M."/>
        </authorList>
    </citation>
    <scope>NUCLEOTIDE SEQUENCE [LARGE SCALE GENOMIC DNA]</scope>
    <source>
        <strain evidence="2">Kwan_BN1</strain>
    </source>
</reference>
<dbReference type="PROSITE" id="PS50104">
    <property type="entry name" value="TIR"/>
    <property type="match status" value="1"/>
</dbReference>
<dbReference type="OrthoDB" id="9978456at2759"/>
<organism evidence="2 3">
    <name type="scientific">Bugula neritina</name>
    <name type="common">Brown bryozoan</name>
    <name type="synonym">Sertularia neritina</name>
    <dbReference type="NCBI Taxonomy" id="10212"/>
    <lineage>
        <taxon>Eukaryota</taxon>
        <taxon>Metazoa</taxon>
        <taxon>Spiralia</taxon>
        <taxon>Lophotrochozoa</taxon>
        <taxon>Bryozoa</taxon>
        <taxon>Gymnolaemata</taxon>
        <taxon>Cheilostomatida</taxon>
        <taxon>Flustrina</taxon>
        <taxon>Buguloidea</taxon>
        <taxon>Bugulidae</taxon>
        <taxon>Bugula</taxon>
    </lineage>
</organism>
<protein>
    <recommendedName>
        <fullName evidence="1">TIR domain-containing protein</fullName>
    </recommendedName>
</protein>
<dbReference type="SUPFAM" id="SSF52200">
    <property type="entry name" value="Toll/Interleukin receptor TIR domain"/>
    <property type="match status" value="1"/>
</dbReference>
<gene>
    <name evidence="2" type="ORF">EB796_003037</name>
</gene>
<comment type="caution">
    <text evidence="2">The sequence shown here is derived from an EMBL/GenBank/DDBJ whole genome shotgun (WGS) entry which is preliminary data.</text>
</comment>
<dbReference type="PANTHER" id="PTHR46270">
    <property type="entry name" value="ARMADILLO-TYPE FOLD-RELATED"/>
    <property type="match status" value="1"/>
</dbReference>
<dbReference type="PANTHER" id="PTHR46270:SF2">
    <property type="entry name" value="TIR DOMAIN-CONTAINING PROTEIN"/>
    <property type="match status" value="1"/>
</dbReference>
<feature type="domain" description="TIR" evidence="1">
    <location>
        <begin position="20"/>
        <end position="136"/>
    </location>
</feature>
<dbReference type="GO" id="GO:0007165">
    <property type="term" value="P:signal transduction"/>
    <property type="evidence" value="ECO:0007669"/>
    <property type="project" value="InterPro"/>
</dbReference>
<proteinExistence type="predicted"/>
<dbReference type="Gene3D" id="3.40.50.10140">
    <property type="entry name" value="Toll/interleukin-1 receptor homology (TIR) domain"/>
    <property type="match status" value="1"/>
</dbReference>
<name>A0A7J7KK45_BUGNE</name>
<dbReference type="EMBL" id="VXIV02000384">
    <property type="protein sequence ID" value="KAF6038655.1"/>
    <property type="molecule type" value="Genomic_DNA"/>
</dbReference>
<dbReference type="AlphaFoldDB" id="A0A7J7KK45"/>
<dbReference type="Pfam" id="PF13676">
    <property type="entry name" value="TIR_2"/>
    <property type="match status" value="1"/>
</dbReference>
<dbReference type="InterPro" id="IPR035897">
    <property type="entry name" value="Toll_tir_struct_dom_sf"/>
</dbReference>
<evidence type="ECO:0000313" key="2">
    <source>
        <dbReference type="EMBL" id="KAF6038655.1"/>
    </source>
</evidence>
<evidence type="ECO:0000313" key="3">
    <source>
        <dbReference type="Proteomes" id="UP000593567"/>
    </source>
</evidence>
<accession>A0A7J7KK45</accession>
<dbReference type="InterPro" id="IPR000157">
    <property type="entry name" value="TIR_dom"/>
</dbReference>
<sequence length="158" mass="18076">MTLLIKLCTSMTALMMNHIFSPHIMISYQRDVQPQVLQIRDALKAAGYRIWIDVENMHTSLSIVDSMIKAVDNAAVVIPVLTAKYQTSANCRKELEYADKQGKPIVPIRLQRDYIPKEWLSFVLGNNFWHDLYQDPLYSSKLEAFLEVVHAHASSAKI</sequence>
<dbReference type="Proteomes" id="UP000593567">
    <property type="component" value="Unassembled WGS sequence"/>
</dbReference>